<sequence>MTDTTHDAGATEETSETDSGADAAVEAADADAADGPSIDGLALDEAVERVVAHDRERDPETVRASLEYVAADGVVSGEAVAEALKETSKLVATAETRTELARIALEDAREAAEPVADLPTVAARLDRFEAEVSAVEERTADLGEVVQSVVDDSEDPEARFAVADGIRRLEARSRAVQRTADELQFDLEEFERWLDGHEARVGDLGDDVDALASSLDALAAAVDDLAAATEGDGGDATAEAATGDGADGDADDDAGVAAVWFDATLRVQVTGLTIDDLRAELADLRTWADRSQAEASDAGSGDDLASLEARLDDLDSRRGALDERLDALAEPAWRERFGDRLDAFEREVDAFAPPIEWGAVERALEDSRSGLDGDE</sequence>
<name>A0ABD5Y5X7_9EURY</name>
<dbReference type="AlphaFoldDB" id="A0ABD5Y5X7"/>
<comment type="caution">
    <text evidence="2">The sequence shown here is derived from an EMBL/GenBank/DDBJ whole genome shotgun (WGS) entry which is preliminary data.</text>
</comment>
<organism evidence="2 3">
    <name type="scientific">Halosimplex aquaticum</name>
    <dbReference type="NCBI Taxonomy" id="3026162"/>
    <lineage>
        <taxon>Archaea</taxon>
        <taxon>Methanobacteriati</taxon>
        <taxon>Methanobacteriota</taxon>
        <taxon>Stenosarchaea group</taxon>
        <taxon>Halobacteria</taxon>
        <taxon>Halobacteriales</taxon>
        <taxon>Haloarculaceae</taxon>
        <taxon>Halosimplex</taxon>
    </lineage>
</organism>
<gene>
    <name evidence="2" type="ORF">ACFQMA_15050</name>
</gene>
<evidence type="ECO:0000256" key="1">
    <source>
        <dbReference type="SAM" id="MobiDB-lite"/>
    </source>
</evidence>
<feature type="compositionally biased region" description="Low complexity" evidence="1">
    <location>
        <begin position="229"/>
        <end position="244"/>
    </location>
</feature>
<feature type="region of interest" description="Disordered" evidence="1">
    <location>
        <begin position="1"/>
        <end position="39"/>
    </location>
</feature>
<dbReference type="RefSeq" id="WP_274322228.1">
    <property type="nucleotide sequence ID" value="NZ_CP118158.1"/>
</dbReference>
<protein>
    <submittedName>
        <fullName evidence="2">Halo transducer protein</fullName>
    </submittedName>
</protein>
<evidence type="ECO:0000313" key="2">
    <source>
        <dbReference type="EMBL" id="MFC7141140.1"/>
    </source>
</evidence>
<keyword evidence="3" id="KW-1185">Reference proteome</keyword>
<dbReference type="Proteomes" id="UP001596432">
    <property type="component" value="Unassembled WGS sequence"/>
</dbReference>
<reference evidence="2 3" key="1">
    <citation type="journal article" date="2019" name="Int. J. Syst. Evol. Microbiol.">
        <title>The Global Catalogue of Microorganisms (GCM) 10K type strain sequencing project: providing services to taxonomists for standard genome sequencing and annotation.</title>
        <authorList>
            <consortium name="The Broad Institute Genomics Platform"/>
            <consortium name="The Broad Institute Genome Sequencing Center for Infectious Disease"/>
            <person name="Wu L."/>
            <person name="Ma J."/>
        </authorList>
    </citation>
    <scope>NUCLEOTIDE SEQUENCE [LARGE SCALE GENOMIC DNA]</scope>
    <source>
        <strain evidence="2 3">XZYJT29</strain>
    </source>
</reference>
<dbReference type="EMBL" id="JBHTAS010000001">
    <property type="protein sequence ID" value="MFC7141140.1"/>
    <property type="molecule type" value="Genomic_DNA"/>
</dbReference>
<dbReference type="GeneID" id="78821449"/>
<feature type="region of interest" description="Disordered" evidence="1">
    <location>
        <begin position="229"/>
        <end position="249"/>
    </location>
</feature>
<proteinExistence type="predicted"/>
<accession>A0ABD5Y5X7</accession>
<evidence type="ECO:0000313" key="3">
    <source>
        <dbReference type="Proteomes" id="UP001596432"/>
    </source>
</evidence>